<reference evidence="1 2" key="1">
    <citation type="submission" date="2014-04" db="EMBL/GenBank/DDBJ databases">
        <title>Genome evolution of avian class.</title>
        <authorList>
            <person name="Zhang G."/>
            <person name="Li C."/>
        </authorList>
    </citation>
    <scope>NUCLEOTIDE SEQUENCE [LARGE SCALE GENOMIC DNA]</scope>
    <source>
        <strain evidence="1">BGI_N332</strain>
    </source>
</reference>
<dbReference type="Proteomes" id="UP000053369">
    <property type="component" value="Unassembled WGS sequence"/>
</dbReference>
<organism evidence="1 2">
    <name type="scientific">Mesitornis unicolor</name>
    <name type="common">brown roatelo</name>
    <dbReference type="NCBI Taxonomy" id="54374"/>
    <lineage>
        <taxon>Eukaryota</taxon>
        <taxon>Metazoa</taxon>
        <taxon>Chordata</taxon>
        <taxon>Craniata</taxon>
        <taxon>Vertebrata</taxon>
        <taxon>Euteleostomi</taxon>
        <taxon>Archelosauria</taxon>
        <taxon>Archosauria</taxon>
        <taxon>Dinosauria</taxon>
        <taxon>Saurischia</taxon>
        <taxon>Theropoda</taxon>
        <taxon>Coelurosauria</taxon>
        <taxon>Aves</taxon>
        <taxon>Neognathae</taxon>
        <taxon>Neoaves</taxon>
        <taxon>Columbimorphae</taxon>
        <taxon>Mesitornithiformes</taxon>
        <taxon>Mesitornithidae</taxon>
        <taxon>Mesitornis</taxon>
    </lineage>
</organism>
<gene>
    <name evidence="1" type="ORF">N332_02812</name>
</gene>
<feature type="non-terminal residue" evidence="1">
    <location>
        <position position="38"/>
    </location>
</feature>
<evidence type="ECO:0000313" key="2">
    <source>
        <dbReference type="Proteomes" id="UP000053369"/>
    </source>
</evidence>
<keyword evidence="2" id="KW-1185">Reference proteome</keyword>
<dbReference type="EMBL" id="KK798309">
    <property type="protein sequence ID" value="KFQ26946.1"/>
    <property type="molecule type" value="Genomic_DNA"/>
</dbReference>
<dbReference type="AlphaFoldDB" id="A0A091QK08"/>
<accession>A0A091QK08</accession>
<sequence length="38" mass="4144">KQKQLNQTRGGESSTGARSLEFKPYAPVPFLCPAFCDA</sequence>
<name>A0A091QK08_9AVES</name>
<protein>
    <submittedName>
        <fullName evidence="1">Uncharacterized protein</fullName>
    </submittedName>
</protein>
<feature type="non-terminal residue" evidence="1">
    <location>
        <position position="1"/>
    </location>
</feature>
<proteinExistence type="predicted"/>
<evidence type="ECO:0000313" key="1">
    <source>
        <dbReference type="EMBL" id="KFQ26946.1"/>
    </source>
</evidence>